<dbReference type="EMBL" id="LAZR01006450">
    <property type="protein sequence ID" value="KKM92029.1"/>
    <property type="molecule type" value="Genomic_DNA"/>
</dbReference>
<gene>
    <name evidence="1" type="ORF">LCGC14_1222530</name>
</gene>
<organism evidence="1">
    <name type="scientific">marine sediment metagenome</name>
    <dbReference type="NCBI Taxonomy" id="412755"/>
    <lineage>
        <taxon>unclassified sequences</taxon>
        <taxon>metagenomes</taxon>
        <taxon>ecological metagenomes</taxon>
    </lineage>
</organism>
<protein>
    <recommendedName>
        <fullName evidence="2">Major capsid protein</fullName>
    </recommendedName>
</protein>
<name>A0A0F9LAX7_9ZZZZ</name>
<dbReference type="AlphaFoldDB" id="A0A0F9LAX7"/>
<sequence length="337" mass="37038">MDKKQEPPMFTDAKQMAAWVDAAYQLMPREILGIEKTIYGVVRQKAIAQGIFPTIKIPKGLRQYAVATEDEQEPPTFDDNFNREAQDQVRKSEATFYPVFMHKDFALNMVDIQAGENQWYNKNLLNLTVSGTVGTMADYKEKVVWRGYNISGRAHAAANGQGLIDTNSKGITDTSNVQTADVGAGADSNITAAGDGPASVGIFIGDLAPKDYYGPYDLIISPGCYTQLVQNQNSTTHITDIERMHSMVDINGRKLLRNMDITKYLLGTVETTSTGAMLFFDRKTPAGEPTAVIGEEFPIAYHPTVRSRLGTSGKVIWAGIPIVLRPLAFSKDEAITT</sequence>
<evidence type="ECO:0008006" key="2">
    <source>
        <dbReference type="Google" id="ProtNLM"/>
    </source>
</evidence>
<accession>A0A0F9LAX7</accession>
<reference evidence="1" key="1">
    <citation type="journal article" date="2015" name="Nature">
        <title>Complex archaea that bridge the gap between prokaryotes and eukaryotes.</title>
        <authorList>
            <person name="Spang A."/>
            <person name="Saw J.H."/>
            <person name="Jorgensen S.L."/>
            <person name="Zaremba-Niedzwiedzka K."/>
            <person name="Martijn J."/>
            <person name="Lind A.E."/>
            <person name="van Eijk R."/>
            <person name="Schleper C."/>
            <person name="Guy L."/>
            <person name="Ettema T.J."/>
        </authorList>
    </citation>
    <scope>NUCLEOTIDE SEQUENCE</scope>
</reference>
<proteinExistence type="predicted"/>
<comment type="caution">
    <text evidence="1">The sequence shown here is derived from an EMBL/GenBank/DDBJ whole genome shotgun (WGS) entry which is preliminary data.</text>
</comment>
<evidence type="ECO:0000313" key="1">
    <source>
        <dbReference type="EMBL" id="KKM92029.1"/>
    </source>
</evidence>